<organism evidence="2 3">
    <name type="scientific">Caballeronia sordidicola</name>
    <name type="common">Burkholderia sordidicola</name>
    <dbReference type="NCBI Taxonomy" id="196367"/>
    <lineage>
        <taxon>Bacteria</taxon>
        <taxon>Pseudomonadati</taxon>
        <taxon>Pseudomonadota</taxon>
        <taxon>Betaproteobacteria</taxon>
        <taxon>Burkholderiales</taxon>
        <taxon>Burkholderiaceae</taxon>
        <taxon>Caballeronia</taxon>
    </lineage>
</organism>
<accession>A0A226WN06</accession>
<evidence type="ECO:0000313" key="2">
    <source>
        <dbReference type="EMBL" id="OXC72556.1"/>
    </source>
</evidence>
<sequence length="39" mass="4170">MHAIEAYGGKFLVRSGRSEAFEGSASPPSVVLDFADTIR</sequence>
<gene>
    <name evidence="2" type="ORF">BSU04_41320</name>
</gene>
<feature type="domain" description="DUF1330" evidence="1">
    <location>
        <begin position="2"/>
        <end position="36"/>
    </location>
</feature>
<evidence type="ECO:0000259" key="1">
    <source>
        <dbReference type="Pfam" id="PF07045"/>
    </source>
</evidence>
<dbReference type="InterPro" id="IPR010753">
    <property type="entry name" value="DUF1330"/>
</dbReference>
<dbReference type="Proteomes" id="UP000214720">
    <property type="component" value="Unassembled WGS sequence"/>
</dbReference>
<evidence type="ECO:0000313" key="3">
    <source>
        <dbReference type="Proteomes" id="UP000214720"/>
    </source>
</evidence>
<dbReference type="AlphaFoldDB" id="A0A226WN06"/>
<name>A0A226WN06_CABSO</name>
<comment type="caution">
    <text evidence="2">The sequence shown here is derived from an EMBL/GenBank/DDBJ whole genome shotgun (WGS) entry which is preliminary data.</text>
</comment>
<protein>
    <recommendedName>
        <fullName evidence="1">DUF1330 domain-containing protein</fullName>
    </recommendedName>
</protein>
<dbReference type="Pfam" id="PF07045">
    <property type="entry name" value="DUF1330"/>
    <property type="match status" value="1"/>
</dbReference>
<proteinExistence type="predicted"/>
<dbReference type="EMBL" id="MTHB01000275">
    <property type="protein sequence ID" value="OXC72556.1"/>
    <property type="molecule type" value="Genomic_DNA"/>
</dbReference>
<reference evidence="3" key="1">
    <citation type="submission" date="2017-01" db="EMBL/GenBank/DDBJ databases">
        <title>Genome Analysis of Deinococcus marmoris KOPRI26562.</title>
        <authorList>
            <person name="Kim J.H."/>
            <person name="Oh H.-M."/>
        </authorList>
    </citation>
    <scope>NUCLEOTIDE SEQUENCE [LARGE SCALE GENOMIC DNA]</scope>
    <source>
        <strain evidence="3">PAMC 26633</strain>
    </source>
</reference>